<dbReference type="Pfam" id="PF09723">
    <property type="entry name" value="Zn_ribbon_8"/>
    <property type="match status" value="1"/>
</dbReference>
<proteinExistence type="predicted"/>
<dbReference type="NCBIfam" id="TIGR02605">
    <property type="entry name" value="CxxC_CxxC_SSSS"/>
    <property type="match status" value="1"/>
</dbReference>
<dbReference type="Proteomes" id="UP000772181">
    <property type="component" value="Unassembled WGS sequence"/>
</dbReference>
<evidence type="ECO:0000313" key="2">
    <source>
        <dbReference type="EMBL" id="MBI4596200.1"/>
    </source>
</evidence>
<reference evidence="2" key="1">
    <citation type="submission" date="2020-07" db="EMBL/GenBank/DDBJ databases">
        <title>Huge and variable diversity of episymbiotic CPR bacteria and DPANN archaea in groundwater ecosystems.</title>
        <authorList>
            <person name="He C.Y."/>
            <person name="Keren R."/>
            <person name="Whittaker M."/>
            <person name="Farag I.F."/>
            <person name="Doudna J."/>
            <person name="Cate J.H.D."/>
            <person name="Banfield J.F."/>
        </authorList>
    </citation>
    <scope>NUCLEOTIDE SEQUENCE</scope>
    <source>
        <strain evidence="2">NC_groundwater_1482_Ag_S-0.65um_47_24</strain>
    </source>
</reference>
<accession>A0A933GN69</accession>
<comment type="caution">
    <text evidence="2">The sequence shown here is derived from an EMBL/GenBank/DDBJ whole genome shotgun (WGS) entry which is preliminary data.</text>
</comment>
<dbReference type="InterPro" id="IPR013429">
    <property type="entry name" value="Regulatory_FmdB_Zinc_ribbon"/>
</dbReference>
<dbReference type="SUPFAM" id="SSF57802">
    <property type="entry name" value="Rubredoxin-like"/>
    <property type="match status" value="1"/>
</dbReference>
<dbReference type="SMART" id="SM00834">
    <property type="entry name" value="CxxC_CXXC_SSSS"/>
    <property type="match status" value="1"/>
</dbReference>
<protein>
    <submittedName>
        <fullName evidence="2">Zinc ribbon domain-containing protein</fullName>
    </submittedName>
</protein>
<gene>
    <name evidence="2" type="ORF">HY730_07490</name>
</gene>
<evidence type="ECO:0000259" key="1">
    <source>
        <dbReference type="SMART" id="SM00834"/>
    </source>
</evidence>
<name>A0A933GN69_UNCTE</name>
<sequence length="69" mass="8032">MPIYEYECSQCHFIFERFQKLGESGENLTCPQCQTPKPARIISQVGSTGWADFLDRMERVSKGEERFKP</sequence>
<feature type="domain" description="Putative regulatory protein FmdB zinc ribbon" evidence="1">
    <location>
        <begin position="1"/>
        <end position="43"/>
    </location>
</feature>
<organism evidence="2 3">
    <name type="scientific">Tectimicrobiota bacterium</name>
    <dbReference type="NCBI Taxonomy" id="2528274"/>
    <lineage>
        <taxon>Bacteria</taxon>
        <taxon>Pseudomonadati</taxon>
        <taxon>Nitrospinota/Tectimicrobiota group</taxon>
        <taxon>Candidatus Tectimicrobiota</taxon>
    </lineage>
</organism>
<dbReference type="AlphaFoldDB" id="A0A933GN69"/>
<evidence type="ECO:0000313" key="3">
    <source>
        <dbReference type="Proteomes" id="UP000772181"/>
    </source>
</evidence>
<dbReference type="EMBL" id="JACQWF010000332">
    <property type="protein sequence ID" value="MBI4596200.1"/>
    <property type="molecule type" value="Genomic_DNA"/>
</dbReference>